<dbReference type="NCBIfam" id="NF045693">
    <property type="entry name" value="GCarotHydoxCruF"/>
    <property type="match status" value="1"/>
</dbReference>
<evidence type="ECO:0000313" key="2">
    <source>
        <dbReference type="EMBL" id="MFE4104844.1"/>
    </source>
</evidence>
<comment type="caution">
    <text evidence="2">The sequence shown here is derived from an EMBL/GenBank/DDBJ whole genome shotgun (WGS) entry which is preliminary data.</text>
</comment>
<keyword evidence="1" id="KW-1133">Transmembrane helix</keyword>
<accession>A0ABW6IBL5</accession>
<feature type="transmembrane region" description="Helical" evidence="1">
    <location>
        <begin position="207"/>
        <end position="227"/>
    </location>
</feature>
<feature type="transmembrane region" description="Helical" evidence="1">
    <location>
        <begin position="264"/>
        <end position="284"/>
    </location>
</feature>
<protein>
    <submittedName>
        <fullName evidence="2">Gamma-carotene 1'-hydroxylase CruF</fullName>
    </submittedName>
</protein>
<feature type="transmembrane region" description="Helical" evidence="1">
    <location>
        <begin position="151"/>
        <end position="175"/>
    </location>
</feature>
<keyword evidence="1" id="KW-0472">Membrane</keyword>
<sequence length="315" mass="34399">MNRLMAIERFCLWGHIVSMAFGLAGLLWVMPHPEFLANIPAGPLMFRWSMAGGGVVYIVLGAIAVGLYGYRLLGLRTLLGFMIPALTISLSSELLGTSTGFPFGHYSYLNGLGYKIAGLVPFTIPLSWFYLGFSAYLLARSGLSCQQRLRDGLWLPTGVWQVGSILLGAGLLTSWDFVLDPAMSQTAMPFWFWHRPGAFFGMPYQNFAGWLGTGALFMSVAAFLWRGQQPVQRLTRSQLTTPLAVYLANFAFAMLMSLGSGITVPVLLGLAAGAIPAVLCWFMVTPELTPWQGSQMQAFTQDDEISPPVGAIPHK</sequence>
<reference evidence="2 3" key="1">
    <citation type="submission" date="2024-10" db="EMBL/GenBank/DDBJ databases">
        <authorList>
            <person name="Ratan Roy A."/>
            <person name="Morales Sandoval P.H."/>
            <person name="De Los Santos Villalobos S."/>
            <person name="Chakraborty S."/>
            <person name="Mukherjee J."/>
        </authorList>
    </citation>
    <scope>NUCLEOTIDE SEQUENCE [LARGE SCALE GENOMIC DNA]</scope>
    <source>
        <strain evidence="2 3">S1</strain>
    </source>
</reference>
<name>A0ABW6IBL5_9CYAN</name>
<feature type="transmembrane region" description="Helical" evidence="1">
    <location>
        <begin position="50"/>
        <end position="70"/>
    </location>
</feature>
<feature type="transmembrane region" description="Helical" evidence="1">
    <location>
        <begin position="12"/>
        <end position="30"/>
    </location>
</feature>
<keyword evidence="1" id="KW-0812">Transmembrane</keyword>
<dbReference type="PANTHER" id="PTHR39419:SF1">
    <property type="entry name" value="SLL0814 PROTEIN"/>
    <property type="match status" value="1"/>
</dbReference>
<feature type="transmembrane region" description="Helical" evidence="1">
    <location>
        <begin position="116"/>
        <end position="139"/>
    </location>
</feature>
<dbReference type="RefSeq" id="WP_377960508.1">
    <property type="nucleotide sequence ID" value="NZ_JBHZOL010000004.1"/>
</dbReference>
<dbReference type="Proteomes" id="UP001600165">
    <property type="component" value="Unassembled WGS sequence"/>
</dbReference>
<dbReference type="InterPro" id="IPR007354">
    <property type="entry name" value="CruF-like"/>
</dbReference>
<gene>
    <name evidence="2" type="primary">cruF</name>
    <name evidence="2" type="ORF">ACFVKH_01055</name>
</gene>
<evidence type="ECO:0000256" key="1">
    <source>
        <dbReference type="SAM" id="Phobius"/>
    </source>
</evidence>
<feature type="transmembrane region" description="Helical" evidence="1">
    <location>
        <begin position="77"/>
        <end position="96"/>
    </location>
</feature>
<proteinExistence type="predicted"/>
<dbReference type="InterPro" id="IPR054684">
    <property type="entry name" value="CruF-like_cyanobact"/>
</dbReference>
<dbReference type="Pfam" id="PF04240">
    <property type="entry name" value="Caroten_synth"/>
    <property type="match status" value="1"/>
</dbReference>
<feature type="transmembrane region" description="Helical" evidence="1">
    <location>
        <begin position="239"/>
        <end position="258"/>
    </location>
</feature>
<dbReference type="EMBL" id="JBHZOL010000004">
    <property type="protein sequence ID" value="MFE4104844.1"/>
    <property type="molecule type" value="Genomic_DNA"/>
</dbReference>
<evidence type="ECO:0000313" key="3">
    <source>
        <dbReference type="Proteomes" id="UP001600165"/>
    </source>
</evidence>
<keyword evidence="3" id="KW-1185">Reference proteome</keyword>
<dbReference type="PANTHER" id="PTHR39419">
    <property type="entry name" value="SLL0814 PROTEIN"/>
    <property type="match status" value="1"/>
</dbReference>
<organism evidence="2 3">
    <name type="scientific">Almyronema epifaneia S1</name>
    <dbReference type="NCBI Taxonomy" id="2991925"/>
    <lineage>
        <taxon>Bacteria</taxon>
        <taxon>Bacillati</taxon>
        <taxon>Cyanobacteriota</taxon>
        <taxon>Cyanophyceae</taxon>
        <taxon>Nodosilineales</taxon>
        <taxon>Nodosilineaceae</taxon>
        <taxon>Almyronema</taxon>
        <taxon>Almyronema epifaneia</taxon>
    </lineage>
</organism>